<proteinExistence type="predicted"/>
<gene>
    <name evidence="2" type="ORF">FNK824_LOCUS38764</name>
</gene>
<feature type="non-terminal residue" evidence="2">
    <location>
        <position position="1"/>
    </location>
</feature>
<dbReference type="Proteomes" id="UP000663874">
    <property type="component" value="Unassembled WGS sequence"/>
</dbReference>
<dbReference type="AlphaFoldDB" id="A0A820F0S4"/>
<reference evidence="2" key="1">
    <citation type="submission" date="2021-02" db="EMBL/GenBank/DDBJ databases">
        <authorList>
            <person name="Nowell W R."/>
        </authorList>
    </citation>
    <scope>NUCLEOTIDE SEQUENCE</scope>
</reference>
<feature type="region of interest" description="Disordered" evidence="1">
    <location>
        <begin position="15"/>
        <end position="57"/>
    </location>
</feature>
<evidence type="ECO:0000313" key="2">
    <source>
        <dbReference type="EMBL" id="CAF4254249.1"/>
    </source>
</evidence>
<evidence type="ECO:0000256" key="1">
    <source>
        <dbReference type="SAM" id="MobiDB-lite"/>
    </source>
</evidence>
<feature type="compositionally biased region" description="Basic and acidic residues" evidence="1">
    <location>
        <begin position="28"/>
        <end position="51"/>
    </location>
</feature>
<name>A0A820F0S4_9BILA</name>
<comment type="caution">
    <text evidence="2">The sequence shown here is derived from an EMBL/GenBank/DDBJ whole genome shotgun (WGS) entry which is preliminary data.</text>
</comment>
<organism evidence="2 3">
    <name type="scientific">Rotaria sordida</name>
    <dbReference type="NCBI Taxonomy" id="392033"/>
    <lineage>
        <taxon>Eukaryota</taxon>
        <taxon>Metazoa</taxon>
        <taxon>Spiralia</taxon>
        <taxon>Gnathifera</taxon>
        <taxon>Rotifera</taxon>
        <taxon>Eurotatoria</taxon>
        <taxon>Bdelloidea</taxon>
        <taxon>Philodinida</taxon>
        <taxon>Philodinidae</taxon>
        <taxon>Rotaria</taxon>
    </lineage>
</organism>
<accession>A0A820F0S4</accession>
<evidence type="ECO:0000313" key="3">
    <source>
        <dbReference type="Proteomes" id="UP000663874"/>
    </source>
</evidence>
<protein>
    <submittedName>
        <fullName evidence="2">Uncharacterized protein</fullName>
    </submittedName>
</protein>
<dbReference type="EMBL" id="CAJOBE010023037">
    <property type="protein sequence ID" value="CAF4254249.1"/>
    <property type="molecule type" value="Genomic_DNA"/>
</dbReference>
<sequence>VLISYYMMIRLGSNVLLHGGPPGQQKKISHDDGRRGSGDSDRGKGHGQDHGQHHKKH</sequence>